<dbReference type="EMBL" id="AP028947">
    <property type="protein sequence ID" value="BET25366.1"/>
    <property type="molecule type" value="Genomic_DNA"/>
</dbReference>
<proteinExistence type="predicted"/>
<accession>A0AA86J047</accession>
<dbReference type="AlphaFoldDB" id="A0AA86J047"/>
<organism evidence="2 3">
    <name type="scientific">Limnobacter thiooxidans</name>
    <dbReference type="NCBI Taxonomy" id="131080"/>
    <lineage>
        <taxon>Bacteria</taxon>
        <taxon>Pseudomonadati</taxon>
        <taxon>Pseudomonadota</taxon>
        <taxon>Betaproteobacteria</taxon>
        <taxon>Burkholderiales</taxon>
        <taxon>Burkholderiaceae</taxon>
        <taxon>Limnobacter</taxon>
    </lineage>
</organism>
<dbReference type="RefSeq" id="WP_130558147.1">
    <property type="nucleotide sequence ID" value="NZ_AP028947.1"/>
</dbReference>
<evidence type="ECO:0000313" key="2">
    <source>
        <dbReference type="EMBL" id="BET25366.1"/>
    </source>
</evidence>
<reference evidence="2 3" key="1">
    <citation type="submission" date="2023-10" db="EMBL/GenBank/DDBJ databases">
        <title>Complete Genome Sequence of Limnobacter thiooxidans CS-K2T, Isolated from freshwater lake sediments in Bavaria, Germany.</title>
        <authorList>
            <person name="Naruki M."/>
            <person name="Watanabe A."/>
            <person name="Warashina T."/>
            <person name="Morita T."/>
            <person name="Arakawa K."/>
        </authorList>
    </citation>
    <scope>NUCLEOTIDE SEQUENCE [LARGE SCALE GENOMIC DNA]</scope>
    <source>
        <strain evidence="2 3">CS-K2</strain>
    </source>
</reference>
<keyword evidence="3" id="KW-1185">Reference proteome</keyword>
<gene>
    <name evidence="2" type="ORF">RGQ30_08670</name>
</gene>
<keyword evidence="1" id="KW-0472">Membrane</keyword>
<dbReference type="NCBIfam" id="NF041043">
    <property type="entry name" value="BPSS1780_fam"/>
    <property type="match status" value="1"/>
</dbReference>
<sequence>MANYVHTCPPSAGWDWLMQGVQLFRKKPGEMFLFGNTYLFIILFIGVLIPFVGAAAVAIASPALGFGIMLAGKMGQQGLRVGPSVLFTAFNQDNRKHLQSLITLGAIYTACFALIRLLAYLALGAQPTMTVEDFQKADPATSAAFMEYTVLYMLFVGVSSIPVLLAFWFAPVLVVWHNMKPMQALFSSWVAVWRNKSSFLIYGMGWLILGIGFSSVFVVLFTLLGLPAPFVSALNMMCVALVMAVSLCTFYPTYKAVFEHDPTA</sequence>
<feature type="transmembrane region" description="Helical" evidence="1">
    <location>
        <begin position="199"/>
        <end position="224"/>
    </location>
</feature>
<protein>
    <submittedName>
        <fullName evidence="2">BPSS1780 family membrane protein</fullName>
    </submittedName>
</protein>
<feature type="transmembrane region" description="Helical" evidence="1">
    <location>
        <begin position="38"/>
        <end position="71"/>
    </location>
</feature>
<dbReference type="Proteomes" id="UP001329151">
    <property type="component" value="Chromosome"/>
</dbReference>
<keyword evidence="1" id="KW-0812">Transmembrane</keyword>
<feature type="transmembrane region" description="Helical" evidence="1">
    <location>
        <begin position="230"/>
        <end position="251"/>
    </location>
</feature>
<evidence type="ECO:0000313" key="3">
    <source>
        <dbReference type="Proteomes" id="UP001329151"/>
    </source>
</evidence>
<name>A0AA86J047_9BURK</name>
<dbReference type="InterPro" id="IPR047798">
    <property type="entry name" value="BPSS1780-like"/>
</dbReference>
<feature type="transmembrane region" description="Helical" evidence="1">
    <location>
        <begin position="150"/>
        <end position="178"/>
    </location>
</feature>
<feature type="transmembrane region" description="Helical" evidence="1">
    <location>
        <begin position="101"/>
        <end position="123"/>
    </location>
</feature>
<keyword evidence="1" id="KW-1133">Transmembrane helix</keyword>
<dbReference type="KEGG" id="lto:RGQ30_08670"/>
<evidence type="ECO:0000256" key="1">
    <source>
        <dbReference type="SAM" id="Phobius"/>
    </source>
</evidence>